<organism evidence="2">
    <name type="scientific">marine metagenome</name>
    <dbReference type="NCBI Taxonomy" id="408172"/>
    <lineage>
        <taxon>unclassified sequences</taxon>
        <taxon>metagenomes</taxon>
        <taxon>ecological metagenomes</taxon>
    </lineage>
</organism>
<dbReference type="Pfam" id="PF00725">
    <property type="entry name" value="3HCDH"/>
    <property type="match status" value="1"/>
</dbReference>
<reference evidence="2" key="1">
    <citation type="submission" date="2018-05" db="EMBL/GenBank/DDBJ databases">
        <authorList>
            <person name="Lanie J.A."/>
            <person name="Ng W.-L."/>
            <person name="Kazmierczak K.M."/>
            <person name="Andrzejewski T.M."/>
            <person name="Davidsen T.M."/>
            <person name="Wayne K.J."/>
            <person name="Tettelin H."/>
            <person name="Glass J.I."/>
            <person name="Rusch D."/>
            <person name="Podicherti R."/>
            <person name="Tsui H.-C.T."/>
            <person name="Winkler M.E."/>
        </authorList>
    </citation>
    <scope>NUCLEOTIDE SEQUENCE</scope>
</reference>
<feature type="domain" description="3-hydroxyacyl-CoA dehydrogenase C-terminal" evidence="1">
    <location>
        <begin position="4"/>
        <end position="60"/>
    </location>
</feature>
<dbReference type="PANTHER" id="PTHR48075:SF7">
    <property type="entry name" value="3-HYDROXYACYL-COA DEHYDROGENASE-RELATED"/>
    <property type="match status" value="1"/>
</dbReference>
<dbReference type="InterPro" id="IPR008927">
    <property type="entry name" value="6-PGluconate_DH-like_C_sf"/>
</dbReference>
<dbReference type="InterPro" id="IPR006108">
    <property type="entry name" value="3HC_DH_C"/>
</dbReference>
<dbReference type="AlphaFoldDB" id="A0A383AMG8"/>
<name>A0A383AMG8_9ZZZZ</name>
<evidence type="ECO:0000259" key="1">
    <source>
        <dbReference type="Pfam" id="PF00725"/>
    </source>
</evidence>
<dbReference type="GO" id="GO:0006631">
    <property type="term" value="P:fatty acid metabolic process"/>
    <property type="evidence" value="ECO:0007669"/>
    <property type="project" value="InterPro"/>
</dbReference>
<proteinExistence type="predicted"/>
<feature type="non-terminal residue" evidence="2">
    <location>
        <position position="1"/>
    </location>
</feature>
<accession>A0A383AMG8</accession>
<feature type="non-terminal residue" evidence="2">
    <location>
        <position position="250"/>
    </location>
</feature>
<dbReference type="EMBL" id="UINC01193416">
    <property type="protein sequence ID" value="SVE09027.1"/>
    <property type="molecule type" value="Genomic_DNA"/>
</dbReference>
<sequence length="250" mass="27082">SASLRLCDLIGLDTLAHVAHTVHDGVVDDPWRRTFATPDFLGSMIESGQLGAKTGGGFYKKVGKQIHSRDMATGDYVPRERIRLELPLRGPLKDRLDALWDSAEPLTQFARDHLATCVAYAAACAHRVADHLEDVDRALVWGFNWEAGPLALLDLIGPQRLAATLEESSQPVPDLLGELAASQSTVYRQTSEGKQVFESKGNYRPLTSPGSVDDADFLGELDVLEQGEGCRLLDGGHGVGILQFHAGSLN</sequence>
<gene>
    <name evidence="2" type="ORF">METZ01_LOCUS461881</name>
</gene>
<dbReference type="PANTHER" id="PTHR48075">
    <property type="entry name" value="3-HYDROXYACYL-COA DEHYDROGENASE FAMILY PROTEIN"/>
    <property type="match status" value="1"/>
</dbReference>
<protein>
    <recommendedName>
        <fullName evidence="1">3-hydroxyacyl-CoA dehydrogenase C-terminal domain-containing protein</fullName>
    </recommendedName>
</protein>
<dbReference type="Gene3D" id="1.10.1040.50">
    <property type="match status" value="1"/>
</dbReference>
<dbReference type="GO" id="GO:0016616">
    <property type="term" value="F:oxidoreductase activity, acting on the CH-OH group of donors, NAD or NADP as acceptor"/>
    <property type="evidence" value="ECO:0007669"/>
    <property type="project" value="InterPro"/>
</dbReference>
<dbReference type="SUPFAM" id="SSF48179">
    <property type="entry name" value="6-phosphogluconate dehydrogenase C-terminal domain-like"/>
    <property type="match status" value="2"/>
</dbReference>
<evidence type="ECO:0000313" key="2">
    <source>
        <dbReference type="EMBL" id="SVE09027.1"/>
    </source>
</evidence>